<accession>I0IBE1</accession>
<dbReference type="AlphaFoldDB" id="I0IBE1"/>
<dbReference type="SUPFAM" id="SSF51735">
    <property type="entry name" value="NAD(P)-binding Rossmann-fold domains"/>
    <property type="match status" value="1"/>
</dbReference>
<dbReference type="KEGG" id="phm:PSMK_04200"/>
<proteinExistence type="inferred from homology"/>
<dbReference type="EMBL" id="AP012338">
    <property type="protein sequence ID" value="BAM02579.1"/>
    <property type="molecule type" value="Genomic_DNA"/>
</dbReference>
<reference evidence="8 9" key="1">
    <citation type="submission" date="2012-02" db="EMBL/GenBank/DDBJ databases">
        <title>Complete genome sequence of Phycisphaera mikurensis NBRC 102666.</title>
        <authorList>
            <person name="Ankai A."/>
            <person name="Hosoyama A."/>
            <person name="Terui Y."/>
            <person name="Sekine M."/>
            <person name="Fukai R."/>
            <person name="Kato Y."/>
            <person name="Nakamura S."/>
            <person name="Yamada-Narita S."/>
            <person name="Kawakoshi A."/>
            <person name="Fukunaga Y."/>
            <person name="Yamazaki S."/>
            <person name="Fujita N."/>
        </authorList>
    </citation>
    <scope>NUCLEOTIDE SEQUENCE [LARGE SCALE GENOMIC DNA]</scope>
    <source>
        <strain evidence="9">NBRC 102666 / KCTC 22515 / FYK2301M01</strain>
    </source>
</reference>
<dbReference type="GO" id="GO:0008831">
    <property type="term" value="F:dTDP-4-dehydrorhamnose reductase activity"/>
    <property type="evidence" value="ECO:0007669"/>
    <property type="project" value="UniProtKB-EC"/>
</dbReference>
<dbReference type="Pfam" id="PF04321">
    <property type="entry name" value="RmlD_sub_bind"/>
    <property type="match status" value="1"/>
</dbReference>
<dbReference type="InterPro" id="IPR005913">
    <property type="entry name" value="dTDP_dehydrorham_reduct"/>
</dbReference>
<dbReference type="PANTHER" id="PTHR10491">
    <property type="entry name" value="DTDP-4-DEHYDRORHAMNOSE REDUCTASE"/>
    <property type="match status" value="1"/>
</dbReference>
<keyword evidence="9" id="KW-1185">Reference proteome</keyword>
<evidence type="ECO:0000256" key="4">
    <source>
        <dbReference type="ARBA" id="ARBA00017099"/>
    </source>
</evidence>
<dbReference type="Gene3D" id="3.90.25.10">
    <property type="entry name" value="UDP-galactose 4-epimerase, domain 1"/>
    <property type="match status" value="1"/>
</dbReference>
<dbReference type="GO" id="GO:0019305">
    <property type="term" value="P:dTDP-rhamnose biosynthetic process"/>
    <property type="evidence" value="ECO:0007669"/>
    <property type="project" value="UniProtKB-UniPathway"/>
</dbReference>
<dbReference type="RefSeq" id="WP_014435799.1">
    <property type="nucleotide sequence ID" value="NC_017080.1"/>
</dbReference>
<dbReference type="NCBIfam" id="TIGR01214">
    <property type="entry name" value="rmlD"/>
    <property type="match status" value="1"/>
</dbReference>
<dbReference type="InterPro" id="IPR029903">
    <property type="entry name" value="RmlD-like-bd"/>
</dbReference>
<evidence type="ECO:0000256" key="3">
    <source>
        <dbReference type="ARBA" id="ARBA00012929"/>
    </source>
</evidence>
<comment type="similarity">
    <text evidence="2 6">Belongs to the dTDP-4-dehydrorhamnose reductase family.</text>
</comment>
<evidence type="ECO:0000256" key="1">
    <source>
        <dbReference type="ARBA" id="ARBA00004781"/>
    </source>
</evidence>
<comment type="pathway">
    <text evidence="1 6">Carbohydrate biosynthesis; dTDP-L-rhamnose biosynthesis.</text>
</comment>
<dbReference type="Gene3D" id="3.40.50.720">
    <property type="entry name" value="NAD(P)-binding Rossmann-like Domain"/>
    <property type="match status" value="1"/>
</dbReference>
<dbReference type="HOGENOM" id="CLU_045518_1_0_0"/>
<evidence type="ECO:0000256" key="6">
    <source>
        <dbReference type="RuleBase" id="RU364082"/>
    </source>
</evidence>
<dbReference type="InterPro" id="IPR036291">
    <property type="entry name" value="NAD(P)-bd_dom_sf"/>
</dbReference>
<organism evidence="8 9">
    <name type="scientific">Phycisphaera mikurensis (strain NBRC 102666 / KCTC 22515 / FYK2301M01)</name>
    <dbReference type="NCBI Taxonomy" id="1142394"/>
    <lineage>
        <taxon>Bacteria</taxon>
        <taxon>Pseudomonadati</taxon>
        <taxon>Planctomycetota</taxon>
        <taxon>Phycisphaerae</taxon>
        <taxon>Phycisphaerales</taxon>
        <taxon>Phycisphaeraceae</taxon>
        <taxon>Phycisphaera</taxon>
    </lineage>
</organism>
<dbReference type="OrthoDB" id="9803892at2"/>
<dbReference type="eggNOG" id="COG1091">
    <property type="taxonomic scope" value="Bacteria"/>
</dbReference>
<dbReference type="UniPathway" id="UPA00124"/>
<evidence type="ECO:0000256" key="5">
    <source>
        <dbReference type="ARBA" id="ARBA00048200"/>
    </source>
</evidence>
<keyword evidence="6 8" id="KW-0560">Oxidoreductase</keyword>
<evidence type="ECO:0000256" key="2">
    <source>
        <dbReference type="ARBA" id="ARBA00010944"/>
    </source>
</evidence>
<dbReference type="Proteomes" id="UP000007881">
    <property type="component" value="Chromosome"/>
</dbReference>
<evidence type="ECO:0000313" key="9">
    <source>
        <dbReference type="Proteomes" id="UP000007881"/>
    </source>
</evidence>
<evidence type="ECO:0000259" key="7">
    <source>
        <dbReference type="Pfam" id="PF04321"/>
    </source>
</evidence>
<name>I0IBE1_PHYMF</name>
<sequence>MTAEPDDFAEATGRVGVAGVTGLLGAELAAEVRRRGGVPVPLARPAWDFARPDGFPALPAGLRAVVNAAAYTRVDEAEAEEELATTVNGRAVGALARRCGDAGVRLVHVSTDYVFDGRRDTPYPVDHPLNPRSAYGRSKAAGEAALAASGAASLCVRTGWLHGPGGRCFVRTIRDALPRRPKLHVVADQRGRPTGAASLARLLLDLLGAGARGTFHGTDGGEATWFGVARAVAGRYGRGADVLPAETREFARPARRPAYSVLDLAATEALLGPRPPWTVALADTLDRLDAAGPPPAAR</sequence>
<comment type="catalytic activity">
    <reaction evidence="5">
        <text>dTDP-beta-L-rhamnose + NADP(+) = dTDP-4-dehydro-beta-L-rhamnose + NADPH + H(+)</text>
        <dbReference type="Rhea" id="RHEA:21796"/>
        <dbReference type="ChEBI" id="CHEBI:15378"/>
        <dbReference type="ChEBI" id="CHEBI:57510"/>
        <dbReference type="ChEBI" id="CHEBI:57783"/>
        <dbReference type="ChEBI" id="CHEBI:58349"/>
        <dbReference type="ChEBI" id="CHEBI:62830"/>
        <dbReference type="EC" id="1.1.1.133"/>
    </reaction>
</comment>
<dbReference type="PANTHER" id="PTHR10491:SF4">
    <property type="entry name" value="METHIONINE ADENOSYLTRANSFERASE 2 SUBUNIT BETA"/>
    <property type="match status" value="1"/>
</dbReference>
<feature type="domain" description="RmlD-like substrate binding" evidence="7">
    <location>
        <begin position="16"/>
        <end position="288"/>
    </location>
</feature>
<dbReference type="EC" id="1.1.1.133" evidence="3 6"/>
<protein>
    <recommendedName>
        <fullName evidence="4 6">dTDP-4-dehydrorhamnose reductase</fullName>
        <ecNumber evidence="3 6">1.1.1.133</ecNumber>
    </recommendedName>
</protein>
<gene>
    <name evidence="8" type="primary">rmlD</name>
    <name evidence="8" type="ordered locus">PSMK_04200</name>
</gene>
<keyword evidence="6" id="KW-0521">NADP</keyword>
<evidence type="ECO:0000313" key="8">
    <source>
        <dbReference type="EMBL" id="BAM02579.1"/>
    </source>
</evidence>
<comment type="function">
    <text evidence="6">Catalyzes the reduction of dTDP-6-deoxy-L-lyxo-4-hexulose to yield dTDP-L-rhamnose.</text>
</comment>
<dbReference type="STRING" id="1142394.PSMK_04200"/>
<dbReference type="PATRIC" id="fig|1142394.8.peg.429"/>